<evidence type="ECO:0000313" key="2">
    <source>
        <dbReference type="EMBL" id="RDV16804.1"/>
    </source>
</evidence>
<dbReference type="EMBL" id="QRGR01000003">
    <property type="protein sequence ID" value="RDV16804.1"/>
    <property type="molecule type" value="Genomic_DNA"/>
</dbReference>
<organism evidence="2 3">
    <name type="scientific">Pontibacter diazotrophicus</name>
    <dbReference type="NCBI Taxonomy" id="1400979"/>
    <lineage>
        <taxon>Bacteria</taxon>
        <taxon>Pseudomonadati</taxon>
        <taxon>Bacteroidota</taxon>
        <taxon>Cytophagia</taxon>
        <taxon>Cytophagales</taxon>
        <taxon>Hymenobacteraceae</taxon>
        <taxon>Pontibacter</taxon>
    </lineage>
</organism>
<proteinExistence type="predicted"/>
<name>A0A3D8LHT4_9BACT</name>
<dbReference type="Gene3D" id="2.60.40.3620">
    <property type="match status" value="2"/>
</dbReference>
<feature type="domain" description="SusE outer membrane protein" evidence="1">
    <location>
        <begin position="25"/>
        <end position="136"/>
    </location>
</feature>
<dbReference type="GO" id="GO:2001070">
    <property type="term" value="F:starch binding"/>
    <property type="evidence" value="ECO:0007669"/>
    <property type="project" value="InterPro"/>
</dbReference>
<reference evidence="3" key="1">
    <citation type="submission" date="2018-08" db="EMBL/GenBank/DDBJ databases">
        <authorList>
            <person name="Liu Z.-W."/>
            <person name="Du Z.-J."/>
        </authorList>
    </citation>
    <scope>NUCLEOTIDE SEQUENCE [LARGE SCALE GENOMIC DNA]</scope>
    <source>
        <strain evidence="3">H4X</strain>
    </source>
</reference>
<dbReference type="OrthoDB" id="975117at2"/>
<dbReference type="AlphaFoldDB" id="A0A3D8LHT4"/>
<protein>
    <submittedName>
        <fullName evidence="2">SusF/SusE family outer membrane protein</fullName>
    </submittedName>
</protein>
<dbReference type="Pfam" id="PF14292">
    <property type="entry name" value="SusE"/>
    <property type="match status" value="1"/>
</dbReference>
<gene>
    <name evidence="2" type="ORF">DXT99_03225</name>
</gene>
<comment type="caution">
    <text evidence="2">The sequence shown here is derived from an EMBL/GenBank/DDBJ whole genome shotgun (WGS) entry which is preliminary data.</text>
</comment>
<dbReference type="InterPro" id="IPR025970">
    <property type="entry name" value="SusE"/>
</dbReference>
<dbReference type="GO" id="GO:0019867">
    <property type="term" value="C:outer membrane"/>
    <property type="evidence" value="ECO:0007669"/>
    <property type="project" value="InterPro"/>
</dbReference>
<accession>A0A3D8LHT4</accession>
<dbReference type="Proteomes" id="UP000256708">
    <property type="component" value="Unassembled WGS sequence"/>
</dbReference>
<sequence>MYMKTYINKVFILTLCSLAFWSCEKDEDRVTVRAGETPTITASTTSLVLEEEQAEEAAVTFSWDPLELTWSNPELRNNEAVDYVLQFDMEEGNFENPEVVSQGSELEATYTHEELNALLGRLELEPGQPGNIVVRLRTVLGENLQPAYSNTITMTVTPWLERPDFATIYMVGDATANDWDATRGMPMFRTQSDPFLFIYIGYLDAGALKILQNPGEWAPQWGSDGVEENGIYGVAFRATEDDPDPASFEVPADGYYSVVLDIRRMTFAIEPFDATGDETYASIGIIGAFNEWTDPVVAMTQSSFNPHLWDLEYTFDEDTQLKFRIAENWDVNWGSGGDPEEIYGRGAQGSDNILLDAGSYRIRFNDLTGDYLFIPM</sequence>
<keyword evidence="3" id="KW-1185">Reference proteome</keyword>
<evidence type="ECO:0000259" key="1">
    <source>
        <dbReference type="Pfam" id="PF14292"/>
    </source>
</evidence>
<evidence type="ECO:0000313" key="3">
    <source>
        <dbReference type="Proteomes" id="UP000256708"/>
    </source>
</evidence>